<comment type="caution">
    <text evidence="7">The sequence shown here is derived from an EMBL/GenBank/DDBJ whole genome shotgun (WGS) entry which is preliminary data.</text>
</comment>
<reference evidence="7 8" key="1">
    <citation type="journal article" date="2014" name="Arch. Microbiol.">
        <title>Bacillus mesophilum sp. nov., strain IITR-54T, a novel 4-chlorobiphenyl dechlorinating bacterium.</title>
        <authorList>
            <person name="Manickam N."/>
            <person name="Singh N.K."/>
            <person name="Bajaj A."/>
            <person name="Kumar R.M."/>
            <person name="Kaur G."/>
            <person name="Kaur N."/>
            <person name="Bala M."/>
            <person name="Kumar A."/>
            <person name="Mayilraj S."/>
        </authorList>
    </citation>
    <scope>NUCLEOTIDE SEQUENCE [LARGE SCALE GENOMIC DNA]</scope>
    <source>
        <strain evidence="7 8">IITR-54</strain>
    </source>
</reference>
<evidence type="ECO:0000256" key="2">
    <source>
        <dbReference type="ARBA" id="ARBA00007524"/>
    </source>
</evidence>
<feature type="transmembrane region" description="Helical" evidence="6">
    <location>
        <begin position="245"/>
        <end position="263"/>
    </location>
</feature>
<gene>
    <name evidence="7" type="ORF">F7732_14530</name>
</gene>
<feature type="transmembrane region" description="Helical" evidence="6">
    <location>
        <begin position="73"/>
        <end position="97"/>
    </location>
</feature>
<feature type="transmembrane region" description="Helical" evidence="6">
    <location>
        <begin position="197"/>
        <end position="214"/>
    </location>
</feature>
<keyword evidence="3 6" id="KW-0812">Transmembrane</keyword>
<proteinExistence type="inferred from homology"/>
<evidence type="ECO:0000256" key="3">
    <source>
        <dbReference type="ARBA" id="ARBA00022692"/>
    </source>
</evidence>
<keyword evidence="5 6" id="KW-0472">Membrane</keyword>
<dbReference type="Pfam" id="PF03073">
    <property type="entry name" value="TspO_MBR"/>
    <property type="match status" value="1"/>
</dbReference>
<dbReference type="InterPro" id="IPR038330">
    <property type="entry name" value="TspO/MBR-related_sf"/>
</dbReference>
<evidence type="ECO:0000313" key="7">
    <source>
        <dbReference type="EMBL" id="KAB2331879.1"/>
    </source>
</evidence>
<feature type="transmembrane region" description="Helical" evidence="6">
    <location>
        <begin position="29"/>
        <end position="53"/>
    </location>
</feature>
<organism evidence="7 8">
    <name type="scientific">Bacillus mesophilum</name>
    <dbReference type="NCBI Taxonomy" id="1071718"/>
    <lineage>
        <taxon>Bacteria</taxon>
        <taxon>Bacillati</taxon>
        <taxon>Bacillota</taxon>
        <taxon>Bacilli</taxon>
        <taxon>Bacillales</taxon>
        <taxon>Bacillaceae</taxon>
        <taxon>Bacillus</taxon>
    </lineage>
</organism>
<evidence type="ECO:0000256" key="4">
    <source>
        <dbReference type="ARBA" id="ARBA00022989"/>
    </source>
</evidence>
<comment type="subcellular location">
    <subcellularLocation>
        <location evidence="1">Membrane</location>
        <topology evidence="1">Multi-pass membrane protein</topology>
    </subcellularLocation>
</comment>
<dbReference type="AlphaFoldDB" id="A0A7V7RKM0"/>
<evidence type="ECO:0000256" key="6">
    <source>
        <dbReference type="SAM" id="Phobius"/>
    </source>
</evidence>
<dbReference type="PANTHER" id="PTHR33802">
    <property type="entry name" value="SI:CH211-161H7.5-RELATED"/>
    <property type="match status" value="1"/>
</dbReference>
<evidence type="ECO:0000256" key="5">
    <source>
        <dbReference type="ARBA" id="ARBA00023136"/>
    </source>
</evidence>
<dbReference type="GO" id="GO:0016020">
    <property type="term" value="C:membrane"/>
    <property type="evidence" value="ECO:0007669"/>
    <property type="project" value="UniProtKB-SubCell"/>
</dbReference>
<sequence length="274" mass="31514">MHISILCENHHETRIKKEKYVEYTPEKEVFCMLWISTLSYIVMIVINALSNILPIGGRTTGEISNALEVLFTPAGYVFSIWSLIYILLAVWLIREWIQYRKEGHINRRLHTLFIFSSILNASWILVWHNGLFLLSVAVMILLLITLIMIYKITIQHSSKITRFPFSLYLGWISVAFLANISYYAVFTDVDLIVETQIYWTIGLLLVSGLVPVFMRKNWNDWVYPLVFVWAFIGITVRNIEDAPYVGSVALGLAIAILASIFLVHSKSNTNSGYE</sequence>
<evidence type="ECO:0000256" key="1">
    <source>
        <dbReference type="ARBA" id="ARBA00004141"/>
    </source>
</evidence>
<name>A0A7V7RKM0_9BACI</name>
<feature type="transmembrane region" description="Helical" evidence="6">
    <location>
        <begin position="132"/>
        <end position="153"/>
    </location>
</feature>
<feature type="transmembrane region" description="Helical" evidence="6">
    <location>
        <begin position="221"/>
        <end position="239"/>
    </location>
</feature>
<keyword evidence="8" id="KW-1185">Reference proteome</keyword>
<feature type="transmembrane region" description="Helical" evidence="6">
    <location>
        <begin position="165"/>
        <end position="185"/>
    </location>
</feature>
<dbReference type="Proteomes" id="UP000441354">
    <property type="component" value="Unassembled WGS sequence"/>
</dbReference>
<feature type="transmembrane region" description="Helical" evidence="6">
    <location>
        <begin position="109"/>
        <end position="126"/>
    </location>
</feature>
<protein>
    <submittedName>
        <fullName evidence="7">Tryptophan-rich sensory protein</fullName>
    </submittedName>
</protein>
<dbReference type="InterPro" id="IPR004307">
    <property type="entry name" value="TspO_MBR"/>
</dbReference>
<dbReference type="PANTHER" id="PTHR33802:SF1">
    <property type="entry name" value="XK-RELATED PROTEIN"/>
    <property type="match status" value="1"/>
</dbReference>
<evidence type="ECO:0000313" key="8">
    <source>
        <dbReference type="Proteomes" id="UP000441354"/>
    </source>
</evidence>
<accession>A0A7V7RKM0</accession>
<comment type="similarity">
    <text evidence="2">Belongs to the TspO/BZRP family.</text>
</comment>
<keyword evidence="4 6" id="KW-1133">Transmembrane helix</keyword>
<dbReference type="EMBL" id="WBOT01000004">
    <property type="protein sequence ID" value="KAB2331879.1"/>
    <property type="molecule type" value="Genomic_DNA"/>
</dbReference>
<dbReference type="Gene3D" id="1.20.1260.100">
    <property type="entry name" value="TspO/MBR protein"/>
    <property type="match status" value="1"/>
</dbReference>